<feature type="compositionally biased region" description="Basic and acidic residues" evidence="10">
    <location>
        <begin position="1531"/>
        <end position="1600"/>
    </location>
</feature>
<comment type="subcellular location">
    <subcellularLocation>
        <location evidence="1">Nucleus</location>
    </subcellularLocation>
</comment>
<dbReference type="Gene3D" id="1.25.40.20">
    <property type="entry name" value="Ankyrin repeat-containing domain"/>
    <property type="match status" value="1"/>
</dbReference>
<feature type="compositionally biased region" description="Basic and acidic residues" evidence="10">
    <location>
        <begin position="21"/>
        <end position="54"/>
    </location>
</feature>
<feature type="region of interest" description="Disordered" evidence="10">
    <location>
        <begin position="1739"/>
        <end position="1759"/>
    </location>
</feature>
<feature type="compositionally biased region" description="Polar residues" evidence="10">
    <location>
        <begin position="1819"/>
        <end position="1838"/>
    </location>
</feature>
<keyword evidence="4 9" id="KW-0040">ANK repeat</keyword>
<evidence type="ECO:0000256" key="7">
    <source>
        <dbReference type="ARBA" id="ARBA00062257"/>
    </source>
</evidence>
<keyword evidence="3" id="KW-0677">Repeat</keyword>
<feature type="compositionally biased region" description="Basic and acidic residues" evidence="10">
    <location>
        <begin position="214"/>
        <end position="231"/>
    </location>
</feature>
<keyword evidence="5" id="KW-0539">Nucleus</keyword>
<feature type="region of interest" description="Disordered" evidence="10">
    <location>
        <begin position="1819"/>
        <end position="1844"/>
    </location>
</feature>
<feature type="compositionally biased region" description="Acidic residues" evidence="10">
    <location>
        <begin position="353"/>
        <end position="363"/>
    </location>
</feature>
<feature type="region of interest" description="Disordered" evidence="10">
    <location>
        <begin position="1493"/>
        <end position="1629"/>
    </location>
</feature>
<proteinExistence type="predicted"/>
<evidence type="ECO:0000313" key="12">
    <source>
        <dbReference type="Proteomes" id="UP000694569"/>
    </source>
</evidence>
<dbReference type="GO" id="GO:0060324">
    <property type="term" value="P:face development"/>
    <property type="evidence" value="ECO:0007669"/>
    <property type="project" value="UniProtKB-ARBA"/>
</dbReference>
<feature type="compositionally biased region" description="Polar residues" evidence="10">
    <location>
        <begin position="1749"/>
        <end position="1759"/>
    </location>
</feature>
<feature type="compositionally biased region" description="Low complexity" evidence="10">
    <location>
        <begin position="636"/>
        <end position="648"/>
    </location>
</feature>
<keyword evidence="12" id="KW-1185">Reference proteome</keyword>
<feature type="compositionally biased region" description="Basic and acidic residues" evidence="10">
    <location>
        <begin position="1208"/>
        <end position="1346"/>
    </location>
</feature>
<dbReference type="PANTHER" id="PTHR24145:SF3">
    <property type="entry name" value="ANKYRIN REPEAT DOMAIN-CONTAINING PROTEIN 11"/>
    <property type="match status" value="1"/>
</dbReference>
<evidence type="ECO:0000256" key="4">
    <source>
        <dbReference type="ARBA" id="ARBA00023043"/>
    </source>
</evidence>
<dbReference type="PANTHER" id="PTHR24145">
    <property type="entry name" value="ANKYRIN REPEAT DOMAIN-CONTAINING PROTEIN 11"/>
    <property type="match status" value="1"/>
</dbReference>
<feature type="compositionally biased region" description="Basic and acidic residues" evidence="10">
    <location>
        <begin position="1053"/>
        <end position="1170"/>
    </location>
</feature>
<feature type="compositionally biased region" description="Basic and acidic residues" evidence="10">
    <location>
        <begin position="601"/>
        <end position="610"/>
    </location>
</feature>
<feature type="compositionally biased region" description="Basic and acidic residues" evidence="10">
    <location>
        <begin position="1657"/>
        <end position="1691"/>
    </location>
</feature>
<feature type="compositionally biased region" description="Basic and acidic residues" evidence="10">
    <location>
        <begin position="1409"/>
        <end position="1418"/>
    </location>
</feature>
<feature type="compositionally biased region" description="Basic residues" evidence="10">
    <location>
        <begin position="651"/>
        <end position="663"/>
    </location>
</feature>
<evidence type="ECO:0000313" key="11">
    <source>
        <dbReference type="Ensembl" id="ENSLLEP00000047115.1"/>
    </source>
</evidence>
<keyword evidence="2" id="KW-0597">Phosphoprotein</keyword>
<feature type="region of interest" description="Disordered" evidence="10">
    <location>
        <begin position="491"/>
        <end position="526"/>
    </location>
</feature>
<feature type="compositionally biased region" description="Polar residues" evidence="10">
    <location>
        <begin position="367"/>
        <end position="378"/>
    </location>
</feature>
<dbReference type="GO" id="GO:0060323">
    <property type="term" value="P:head morphogenesis"/>
    <property type="evidence" value="ECO:0007669"/>
    <property type="project" value="UniProtKB-ARBA"/>
</dbReference>
<dbReference type="GO" id="GO:0048705">
    <property type="term" value="P:skeletal system morphogenesis"/>
    <property type="evidence" value="ECO:0007669"/>
    <property type="project" value="UniProtKB-ARBA"/>
</dbReference>
<feature type="compositionally biased region" description="Acidic residues" evidence="10">
    <location>
        <begin position="1183"/>
        <end position="1193"/>
    </location>
</feature>
<feature type="region of interest" description="Disordered" evidence="10">
    <location>
        <begin position="186"/>
        <end position="231"/>
    </location>
</feature>
<feature type="repeat" description="ANK" evidence="9">
    <location>
        <begin position="225"/>
        <end position="257"/>
    </location>
</feature>
<dbReference type="Ensembl" id="ENSLLET00000048970.1">
    <property type="protein sequence ID" value="ENSLLEP00000047115.1"/>
    <property type="gene ID" value="ENSLLEG00000029798.1"/>
</dbReference>
<dbReference type="Proteomes" id="UP000694569">
    <property type="component" value="Unplaced"/>
</dbReference>
<feature type="region of interest" description="Disordered" evidence="10">
    <location>
        <begin position="2434"/>
        <end position="2469"/>
    </location>
</feature>
<dbReference type="PROSITE" id="PS50297">
    <property type="entry name" value="ANK_REP_REGION"/>
    <property type="match status" value="3"/>
</dbReference>
<feature type="region of interest" description="Disordered" evidence="10">
    <location>
        <begin position="1"/>
        <end position="77"/>
    </location>
</feature>
<dbReference type="OrthoDB" id="5806726at2759"/>
<feature type="region of interest" description="Disordered" evidence="10">
    <location>
        <begin position="2510"/>
        <end position="2561"/>
    </location>
</feature>
<feature type="region of interest" description="Disordered" evidence="10">
    <location>
        <begin position="450"/>
        <end position="479"/>
    </location>
</feature>
<dbReference type="InterPro" id="IPR002110">
    <property type="entry name" value="Ankyrin_rpt"/>
</dbReference>
<feature type="compositionally biased region" description="Basic and acidic residues" evidence="10">
    <location>
        <begin position="997"/>
        <end position="1046"/>
    </location>
</feature>
<evidence type="ECO:0000256" key="1">
    <source>
        <dbReference type="ARBA" id="ARBA00004123"/>
    </source>
</evidence>
<dbReference type="InterPro" id="IPR036770">
    <property type="entry name" value="Ankyrin_rpt-contain_sf"/>
</dbReference>
<feature type="compositionally biased region" description="Basic and acidic residues" evidence="10">
    <location>
        <begin position="1426"/>
        <end position="1464"/>
    </location>
</feature>
<name>A0A8C5R3S8_9ANUR</name>
<feature type="compositionally biased region" description="Polar residues" evidence="10">
    <location>
        <begin position="186"/>
        <end position="213"/>
    </location>
</feature>
<feature type="compositionally biased region" description="Basic and acidic residues" evidence="10">
    <location>
        <begin position="928"/>
        <end position="990"/>
    </location>
</feature>
<feature type="compositionally biased region" description="Basic and acidic residues" evidence="10">
    <location>
        <begin position="1493"/>
        <end position="1515"/>
    </location>
</feature>
<feature type="compositionally biased region" description="Low complexity" evidence="10">
    <location>
        <begin position="613"/>
        <end position="628"/>
    </location>
</feature>
<feature type="region of interest" description="Disordered" evidence="10">
    <location>
        <begin position="1936"/>
        <end position="2018"/>
    </location>
</feature>
<organism evidence="11 12">
    <name type="scientific">Leptobrachium leishanense</name>
    <name type="common">Leishan spiny toad</name>
    <dbReference type="NCBI Taxonomy" id="445787"/>
    <lineage>
        <taxon>Eukaryota</taxon>
        <taxon>Metazoa</taxon>
        <taxon>Chordata</taxon>
        <taxon>Craniata</taxon>
        <taxon>Vertebrata</taxon>
        <taxon>Euteleostomi</taxon>
        <taxon>Amphibia</taxon>
        <taxon>Batrachia</taxon>
        <taxon>Anura</taxon>
        <taxon>Pelobatoidea</taxon>
        <taxon>Megophryidae</taxon>
        <taxon>Leptobrachium</taxon>
    </lineage>
</organism>
<evidence type="ECO:0000256" key="3">
    <source>
        <dbReference type="ARBA" id="ARBA00022737"/>
    </source>
</evidence>
<feature type="region of interest" description="Disordered" evidence="10">
    <location>
        <begin position="580"/>
        <end position="1478"/>
    </location>
</feature>
<feature type="compositionally biased region" description="Basic and acidic residues" evidence="10">
    <location>
        <begin position="2451"/>
        <end position="2466"/>
    </location>
</feature>
<protein>
    <recommendedName>
        <fullName evidence="8">Ankyrin repeat domain-containing protein 11</fullName>
    </recommendedName>
</protein>
<feature type="repeat" description="ANK" evidence="9">
    <location>
        <begin position="291"/>
        <end position="323"/>
    </location>
</feature>
<feature type="region of interest" description="Disordered" evidence="10">
    <location>
        <begin position="2202"/>
        <end position="2235"/>
    </location>
</feature>
<dbReference type="GO" id="GO:0005634">
    <property type="term" value="C:nucleus"/>
    <property type="evidence" value="ECO:0007669"/>
    <property type="project" value="UniProtKB-SubCell"/>
</dbReference>
<evidence type="ECO:0000256" key="8">
    <source>
        <dbReference type="ARBA" id="ARBA00067265"/>
    </source>
</evidence>
<feature type="compositionally biased region" description="Low complexity" evidence="10">
    <location>
        <begin position="1469"/>
        <end position="1478"/>
    </location>
</feature>
<dbReference type="FunFam" id="1.25.40.20:FF:000039">
    <property type="entry name" value="Ankyrin repeat domain-containing protein 11"/>
    <property type="match status" value="1"/>
</dbReference>
<dbReference type="PROSITE" id="PS50088">
    <property type="entry name" value="ANK_REPEAT"/>
    <property type="match status" value="3"/>
</dbReference>
<evidence type="ECO:0000256" key="2">
    <source>
        <dbReference type="ARBA" id="ARBA00022553"/>
    </source>
</evidence>
<dbReference type="InterPro" id="IPR042636">
    <property type="entry name" value="ANKRD11"/>
</dbReference>
<feature type="region of interest" description="Disordered" evidence="10">
    <location>
        <begin position="347"/>
        <end position="424"/>
    </location>
</feature>
<evidence type="ECO:0000256" key="10">
    <source>
        <dbReference type="SAM" id="MobiDB-lite"/>
    </source>
</evidence>
<dbReference type="Pfam" id="PF12796">
    <property type="entry name" value="Ank_2"/>
    <property type="match status" value="2"/>
</dbReference>
<gene>
    <name evidence="11" type="primary">ANKRD11</name>
</gene>
<evidence type="ECO:0000256" key="5">
    <source>
        <dbReference type="ARBA" id="ARBA00023242"/>
    </source>
</evidence>
<dbReference type="SMART" id="SM00248">
    <property type="entry name" value="ANK"/>
    <property type="match status" value="3"/>
</dbReference>
<dbReference type="GeneTree" id="ENSGT00940000155966"/>
<feature type="compositionally biased region" description="Basic residues" evidence="10">
    <location>
        <begin position="507"/>
        <end position="521"/>
    </location>
</feature>
<comment type="function">
    <text evidence="6">Chromatin regulator which modulates histone acetylation and gene expression in neural precursor cells. May recruit histone deacetylases (HDACs) to the p160 coactivators/nuclear receptor complex to inhibit ligand-dependent transactivation. Has a role in proliferation and development of cortical neural precursors. May also regulate bone homeostasis.</text>
</comment>
<comment type="subunit">
    <text evidence="7">Interacts with the PAS region of the p160 coactivators.</text>
</comment>
<feature type="compositionally biased region" description="Basic residues" evidence="10">
    <location>
        <begin position="692"/>
        <end position="703"/>
    </location>
</feature>
<feature type="compositionally biased region" description="Polar residues" evidence="10">
    <location>
        <begin position="1972"/>
        <end position="2000"/>
    </location>
</feature>
<accession>A0A8C5R3S8</accession>
<reference evidence="11" key="1">
    <citation type="submission" date="2025-08" db="UniProtKB">
        <authorList>
            <consortium name="Ensembl"/>
        </authorList>
    </citation>
    <scope>IDENTIFICATION</scope>
</reference>
<feature type="region of interest" description="Disordered" evidence="10">
    <location>
        <begin position="1641"/>
        <end position="1710"/>
    </location>
</feature>
<dbReference type="SUPFAM" id="SSF48403">
    <property type="entry name" value="Ankyrin repeat"/>
    <property type="match status" value="1"/>
</dbReference>
<sequence length="2828" mass="319982">MPKGGCSKTPQPEDFSLSYDMVEKQTGKKDKDKVSLNKTPKLDRSDGGKEVKERSTKRKLPFSVSANGDQKDSDTDAGKQTQAAILCVCHISSPLGSSRLTSRNCVFDPRTMGVCQQRTWIIVWSGLCGHHQTEKPGTERKRIKKEPASRKSNMLFGMGLSGIRAGYPLSERQQVALLMQMTAGESANSPVDTTPKHSSQSAVGQKGTPNSASKTKDKVNKRNERGETRLHRAAIRGEARRVRELINEGADVNVKDFAGWTALHEACNRGYYDVAKQLLAAGAEVNTKGLDDDTPLHDASNNGHFKVVKLLLRYGGNPHQSNRKGETPLKVANSPTMVNLLLGKSTYTSSEESLTESSEEEDAPSFAPSSSVEGNNTDSEFEKGSKHKSKNHQDPPKATTPVKDEYEFDEDDEQDRVPPVDDKHLLKKEFRKEAKANSLIAVPKMEVKTYSKNASAPKKAARRILSDTSDEEDHSISVGANDKLLLSAHTALPLPSNKSREQPIAKHKEKSKIKKKRKKDTKNKEVRFGKKNEIFCSSESESGNIDSDIENDRLSLESSNGVKDCAFVLQETSLFSSLSASSASSQGSLASQKHNANIPDQHSKQWRTDNWKTVSSPTWSDVSSLSDSTRTRLTSESDYSSEGSSLESVKQVKKKPEHKKKSSTHNNLYEKNSFHLHGDGAIPKLDREGKVVKKHKTKHKHKDKGQGQYGQDIKVLKSFSLDYDDPKQKPDKSIVEADVPEKLKVSKHDHDHLRKEDKQSKAKLDEKDWSYRDDGAKIAKEEKSGKKSKDPSKTFKEDRERPAKTEREKPVKEKSPKEEKAKTHKEEKKKKSKDKQSKSEKRSDVKEEKVSKSFKEEKVKKEKSHKEEPLFEEVNDKNFFDNEETNYSVSDDGKNMWMSQMSPDSPYYSLGFDCWESPPSSPVNYGENKNENVGKVMVVKEETKEKETKSKDKRDYGDRQTDKEPVVKKKDRDASDKISDKKKDLTDKHKGTPTYTTEKEKKRKDSEGVRKGKDKDGPDSIRRDSIGNKERRDSKIKQEEQIKEEMDYSAEAFYKDKPEQESITKNSESRERHHSGKEKDKRDTSEKREKPKSEKHRDKAKDSERTEKQATEKSLKEKEADKGTRDKKENRDKYKESHKERKISSDQKSDKKEKAVTIERESVDKREDKKARAKNWYNIADIFTDESEDDDDERYTQGFKMGDGYGNELHRIDSYHEREPLAQEKEPTQSDKHRKYSNDKQHSGDKSKDRKKDKGQPDTVKEKKDKSNTDKHKEKKDKDSTEKYRKDRLSLDSNQDKKSKPRGQSEKPDKKYAGEEKVKNKHKDKSDNFKDRKSSKGESEKSLLEKLEEEALNDRDDSNDKISEISLDSFPERPQEQTSGSLYDALALTNADCSEEKFKDSTPLPGLAEKLKDRERNRHSSSSSKKSHEKEKVRKDKSEKKSEKSEDLKDSYSRRESLQYDKEMLTPNGETFGTFTVKTETVEEVDRNIDYVFAIEKDKPDAEKDSSKRSERDRLYSSSSSSVKKKKDKHREKSKDDKHRDKQLEAFFKHHREDQKSSREKESPQVLVLKDKSKEELVKFGENKVKDRSKENLDKDKSDSTKTGNERGNVAKETTKKDRPREKLLVDGDLMMTSFERMLSQKDIEIEERHKRHKERMKQMEKMRHRSGDPKLKDKLKSSEELRKRSLDLSSKKPTITESKEKKSKELGTLNNTLSEIKIQNVVGNESKEWLNGPQIKEVLTASPRPDQNRPTGVPTPTSVIFCPSYEEVMQTPRTPSCSTEDYPDLMFDCSDTQQSLPGSAISMNACSPSFFDQYSNASGVMPENPSQTPNRMGSSTNRSRSVSVDIRRVPEEEFPPGDLKFFRQQSVPASSNVHSPVQLPLEEKVQLPMVSAEKYSCLSPACCYSPDYRAASPRVPDNCESADIASIALSPDRVYSGVQAKSSPSERDDLLEPSTDSAVPPDIDPPCDSAEAQQATESILPQEQDSFSPSNSYMQQETSYLPPDNNFMPNENSFPAEPDFMPQESAYLPQETGFMPPQTDFLTQEPEYIPTQSAYLTPESSFVLHSESDFTPTETAYLPPDPSFHVSHTETTFLPPEPVYMPPSTESAFLPPAEENTFDSSISEPNLEWPSSPERNPEPVMPPGLLGNQLEHPSSWAIEADLLKSPPRFTESPKHFCSPDKVGTASVPFISSDLPYSVSPMSYPTSEPAPEGLKDDEEEVDDMPPQAEQSPFMSPTPLASFFNNCKPIQDEPPPLFSEPQLINPDSLADTMSTVKNNYMESIHQHGQEPEPWSDPFSSAVEDLDLGPFSLPELPLPVKEDLDVEAGEQHGMMPASPVVPCDVPDDGDLSLLTPLVTNQHQPECPTEPDGAVVPALFQEPIEDLPEAATDTETSTGHPKEEFESLDFQPPLQALSTQEHVEMENVQSCLTAIDDSAESSSVRPEADEVQLDDTKSENVCDSSEKTENVPVAPTAEAAEQTLKVAVVEVPKPPKVEEIPQRMTRNRAQMLANQNKQNSSPAEKESAVVTAVSTRGKSKVIEDEDSQTQHPRKRKLQKPSPLQQQILINTHQQTREMIQQTLAAIVDAIKLDDIEPYHSDRSNPYFEYLQIRKKIEEKRKILCYITPQAPQCYAEYVTYTGSYLLDGKPLSKLHIPVIAPPPSLSEPLKELFRQQEAVRGKLRLQHSIEREKLIVSCEQENLRVHCRAARTIANQAVPFSACTMLLDSEVYNMPLENQGDENKSVRDRFNARQFLSWLQDVDDKYDRMKTCVLMRQQHEAAALNAVQRMEWQLKMQELDPSSHKSLCVNEVPSFYVPMVDVNDDFVLLPA</sequence>
<feature type="compositionally biased region" description="Basic and acidic residues" evidence="10">
    <location>
        <begin position="672"/>
        <end position="691"/>
    </location>
</feature>
<feature type="compositionally biased region" description="Basic and acidic residues" evidence="10">
    <location>
        <begin position="834"/>
        <end position="880"/>
    </location>
</feature>
<feature type="compositionally biased region" description="Basic and acidic residues" evidence="10">
    <location>
        <begin position="1352"/>
        <end position="1363"/>
    </location>
</feature>
<feature type="repeat" description="ANK" evidence="9">
    <location>
        <begin position="258"/>
        <end position="290"/>
    </location>
</feature>
<feature type="compositionally biased region" description="Polar residues" evidence="10">
    <location>
        <begin position="2510"/>
        <end position="2519"/>
    </location>
</feature>
<feature type="compositionally biased region" description="Basic and acidic residues" evidence="10">
    <location>
        <begin position="724"/>
        <end position="826"/>
    </location>
</feature>
<feature type="compositionally biased region" description="Basic and acidic residues" evidence="10">
    <location>
        <begin position="1609"/>
        <end position="1626"/>
    </location>
</feature>
<reference evidence="11" key="2">
    <citation type="submission" date="2025-09" db="UniProtKB">
        <authorList>
            <consortium name="Ensembl"/>
        </authorList>
    </citation>
    <scope>IDENTIFICATION</scope>
</reference>
<feature type="compositionally biased region" description="Low complexity" evidence="10">
    <location>
        <begin position="580"/>
        <end position="591"/>
    </location>
</feature>
<evidence type="ECO:0000256" key="9">
    <source>
        <dbReference type="PROSITE-ProRule" id="PRU00023"/>
    </source>
</evidence>
<feature type="region of interest" description="Disordered" evidence="10">
    <location>
        <begin position="2116"/>
        <end position="2150"/>
    </location>
</feature>
<evidence type="ECO:0000256" key="6">
    <source>
        <dbReference type="ARBA" id="ARBA00059495"/>
    </source>
</evidence>
<feature type="compositionally biased region" description="Basic and acidic residues" evidence="10">
    <location>
        <begin position="415"/>
        <end position="424"/>
    </location>
</feature>